<organism evidence="3 4">
    <name type="scientific">Asticcacaulis benevestitus DSM 16100 = ATCC BAA-896</name>
    <dbReference type="NCBI Taxonomy" id="1121022"/>
    <lineage>
        <taxon>Bacteria</taxon>
        <taxon>Pseudomonadati</taxon>
        <taxon>Pseudomonadota</taxon>
        <taxon>Alphaproteobacteria</taxon>
        <taxon>Caulobacterales</taxon>
        <taxon>Caulobacteraceae</taxon>
        <taxon>Asticcacaulis</taxon>
    </lineage>
</organism>
<name>V4PJL0_9CAUL</name>
<proteinExistence type="predicted"/>
<protein>
    <recommendedName>
        <fullName evidence="2">VOC domain-containing protein</fullName>
    </recommendedName>
</protein>
<dbReference type="eggNOG" id="COG0346">
    <property type="taxonomic scope" value="Bacteria"/>
</dbReference>
<feature type="domain" description="VOC" evidence="2">
    <location>
        <begin position="5"/>
        <end position="112"/>
    </location>
</feature>
<dbReference type="Gene3D" id="3.10.180.10">
    <property type="entry name" value="2,3-Dihydroxybiphenyl 1,2-Dioxygenase, domain 1"/>
    <property type="match status" value="1"/>
</dbReference>
<dbReference type="EMBL" id="AWGB01000038">
    <property type="protein sequence ID" value="ESQ88401.1"/>
    <property type="molecule type" value="Genomic_DNA"/>
</dbReference>
<evidence type="ECO:0000259" key="2">
    <source>
        <dbReference type="PROSITE" id="PS51819"/>
    </source>
</evidence>
<feature type="region of interest" description="Disordered" evidence="1">
    <location>
        <begin position="93"/>
        <end position="115"/>
    </location>
</feature>
<keyword evidence="4" id="KW-1185">Reference proteome</keyword>
<dbReference type="RefSeq" id="WP_018081999.1">
    <property type="nucleotide sequence ID" value="NZ_AQWM01000009.1"/>
</dbReference>
<reference evidence="3 4" key="1">
    <citation type="journal article" date="2014" name="Nature">
        <title>Sequential evolution of bacterial morphology by co-option of a developmental regulator.</title>
        <authorList>
            <person name="Jiang C."/>
            <person name="Brown P.J."/>
            <person name="Ducret A."/>
            <person name="Brun Y.V."/>
        </authorList>
    </citation>
    <scope>NUCLEOTIDE SEQUENCE [LARGE SCALE GENOMIC DNA]</scope>
    <source>
        <strain evidence="3 4">DSM 16100</strain>
    </source>
</reference>
<comment type="caution">
    <text evidence="3">The sequence shown here is derived from an EMBL/GenBank/DDBJ whole genome shotgun (WGS) entry which is preliminary data.</text>
</comment>
<dbReference type="AlphaFoldDB" id="V4PJL0"/>
<dbReference type="STRING" id="1121022.GCA_000376105_02331"/>
<dbReference type="PATRIC" id="fig|1121022.4.peg.3303"/>
<dbReference type="OrthoDB" id="9799428at2"/>
<dbReference type="InterPro" id="IPR037523">
    <property type="entry name" value="VOC_core"/>
</dbReference>
<sequence>MPVTGIGGFFFRSDDPKALSAWYQKHLGVGGYDWQQSAGPTIVAPFARTTDYFPAAKAYMLNLRVTGLDALLVQLSDAGIAIVKDPAWDTPETGRFARIHDPEGNPIELWEPPAE</sequence>
<accession>V4PJL0</accession>
<evidence type="ECO:0000313" key="3">
    <source>
        <dbReference type="EMBL" id="ESQ88401.1"/>
    </source>
</evidence>
<evidence type="ECO:0000256" key="1">
    <source>
        <dbReference type="SAM" id="MobiDB-lite"/>
    </source>
</evidence>
<gene>
    <name evidence="3" type="ORF">ABENE_16245</name>
</gene>
<dbReference type="InterPro" id="IPR029068">
    <property type="entry name" value="Glyas_Bleomycin-R_OHBP_Dase"/>
</dbReference>
<evidence type="ECO:0000313" key="4">
    <source>
        <dbReference type="Proteomes" id="UP000017837"/>
    </source>
</evidence>
<dbReference type="PROSITE" id="PS51819">
    <property type="entry name" value="VOC"/>
    <property type="match status" value="1"/>
</dbReference>
<dbReference type="SUPFAM" id="SSF54593">
    <property type="entry name" value="Glyoxalase/Bleomycin resistance protein/Dihydroxybiphenyl dioxygenase"/>
    <property type="match status" value="1"/>
</dbReference>
<dbReference type="Proteomes" id="UP000017837">
    <property type="component" value="Unassembled WGS sequence"/>
</dbReference>